<keyword evidence="10" id="KW-1185">Reference proteome</keyword>
<reference evidence="9 10" key="3">
    <citation type="journal article" date="2017" name="Mol. Plant Pathol.">
        <title>A gapless genome sequence of the fungus Botrytis cinerea.</title>
        <authorList>
            <person name="Van Kan J.A."/>
            <person name="Stassen J.H."/>
            <person name="Mosbach A."/>
            <person name="Van Der Lee T.A."/>
            <person name="Faino L."/>
            <person name="Farmer A.D."/>
            <person name="Papasotiriou D.G."/>
            <person name="Zhou S."/>
            <person name="Seidl M.F."/>
            <person name="Cottam E."/>
            <person name="Edel D."/>
            <person name="Hahn M."/>
            <person name="Schwartz D.C."/>
            <person name="Dietrich R.A."/>
            <person name="Widdison S."/>
            <person name="Scalliet G."/>
        </authorList>
    </citation>
    <scope>NUCLEOTIDE SEQUENCE [LARGE SCALE GENOMIC DNA]</scope>
    <source>
        <strain evidence="9 10">B05.10</strain>
    </source>
</reference>
<reference evidence="9 10" key="2">
    <citation type="journal article" date="2012" name="Eukaryot. Cell">
        <title>Genome update of Botrytis cinerea strains B05.10 and T4.</title>
        <authorList>
            <person name="Staats M."/>
            <person name="van Kan J.A."/>
        </authorList>
    </citation>
    <scope>NUCLEOTIDE SEQUENCE [LARGE SCALE GENOMIC DNA]</scope>
    <source>
        <strain evidence="9 10">B05.10</strain>
    </source>
</reference>
<evidence type="ECO:0000259" key="8">
    <source>
        <dbReference type="Pfam" id="PF20684"/>
    </source>
</evidence>
<dbReference type="VEuPathDB" id="FungiDB:Bcin02g00820"/>
<evidence type="ECO:0000313" key="10">
    <source>
        <dbReference type="Proteomes" id="UP000001798"/>
    </source>
</evidence>
<keyword evidence="4 7" id="KW-0472">Membrane</keyword>
<dbReference type="KEGG" id="bfu:BCIN_02g00820"/>
<dbReference type="GO" id="GO:0016020">
    <property type="term" value="C:membrane"/>
    <property type="evidence" value="ECO:0007669"/>
    <property type="project" value="UniProtKB-SubCell"/>
</dbReference>
<dbReference type="GeneID" id="5436486"/>
<dbReference type="RefSeq" id="XP_024546851.1">
    <property type="nucleotide sequence ID" value="XM_024691081.1"/>
</dbReference>
<evidence type="ECO:0000256" key="4">
    <source>
        <dbReference type="ARBA" id="ARBA00023136"/>
    </source>
</evidence>
<evidence type="ECO:0000256" key="6">
    <source>
        <dbReference type="SAM" id="MobiDB-lite"/>
    </source>
</evidence>
<sequence length="326" mass="36472">MVLIVPLQNLNALAWTLFSISTVLTSGRFYIRWQKGKSLHLDDIFNALALGSLLAFAITYQVYLPIQYNYQLYALGLGGYLPDDDQLMYAQNVGIVNIVFFWVTIYLVKASFLALYWALFSVSTAFRKWWLAVAIYTVISFLATFLAIFWSCNTPSQLEDLEACNTISEELIIGLETLWCVLNTVGDIMTMLLPLGMLRAMHMPTSRKLGVAAIAGLVVIDILFDVLRTIYTVGSYTSSFPNANAVWALCEPTIAVMVCALPPYRTLLFRKKIEPSTSYQGMHGTRSTRKTKSRNTSTPHEMDDMSAYSLASTRSVLGHHADVHAV</sequence>
<feature type="transmembrane region" description="Helical" evidence="7">
    <location>
        <begin position="209"/>
        <end position="233"/>
    </location>
</feature>
<feature type="transmembrane region" description="Helical" evidence="7">
    <location>
        <begin position="245"/>
        <end position="264"/>
    </location>
</feature>
<gene>
    <name evidence="9" type="ORF">BCIN_02g00820</name>
</gene>
<feature type="transmembrane region" description="Helical" evidence="7">
    <location>
        <begin position="43"/>
        <end position="63"/>
    </location>
</feature>
<evidence type="ECO:0000256" key="1">
    <source>
        <dbReference type="ARBA" id="ARBA00004141"/>
    </source>
</evidence>
<dbReference type="InterPro" id="IPR052337">
    <property type="entry name" value="SAT4-like"/>
</dbReference>
<evidence type="ECO:0000256" key="3">
    <source>
        <dbReference type="ARBA" id="ARBA00022989"/>
    </source>
</evidence>
<evidence type="ECO:0000313" key="9">
    <source>
        <dbReference type="EMBL" id="ATZ46706.1"/>
    </source>
</evidence>
<feature type="transmembrane region" description="Helical" evidence="7">
    <location>
        <begin position="12"/>
        <end position="31"/>
    </location>
</feature>
<dbReference type="EMBL" id="CP009806">
    <property type="protein sequence ID" value="ATZ46706.1"/>
    <property type="molecule type" value="Genomic_DNA"/>
</dbReference>
<dbReference type="PANTHER" id="PTHR33048:SF18">
    <property type="entry name" value="INTEGRAL MEMBRANE PROTEIN"/>
    <property type="match status" value="1"/>
</dbReference>
<feature type="transmembrane region" description="Helical" evidence="7">
    <location>
        <begin position="129"/>
        <end position="151"/>
    </location>
</feature>
<dbReference type="Pfam" id="PF20684">
    <property type="entry name" value="Fung_rhodopsin"/>
    <property type="match status" value="1"/>
</dbReference>
<proteinExistence type="inferred from homology"/>
<dbReference type="PANTHER" id="PTHR33048">
    <property type="entry name" value="PTH11-LIKE INTEGRAL MEMBRANE PROTEIN (AFU_ORTHOLOGUE AFUA_5G11245)"/>
    <property type="match status" value="1"/>
</dbReference>
<dbReference type="InterPro" id="IPR049326">
    <property type="entry name" value="Rhodopsin_dom_fungi"/>
</dbReference>
<dbReference type="OrthoDB" id="444631at2759"/>
<dbReference type="AlphaFoldDB" id="A0A384J7W8"/>
<dbReference type="Proteomes" id="UP000001798">
    <property type="component" value="Chromosome 2"/>
</dbReference>
<comment type="similarity">
    <text evidence="5">Belongs to the SAT4 family.</text>
</comment>
<name>A0A384J7W8_BOTFB</name>
<reference evidence="9 10" key="1">
    <citation type="journal article" date="2011" name="PLoS Genet.">
        <title>Genomic analysis of the necrotrophic fungal pathogens Sclerotinia sclerotiorum and Botrytis cinerea.</title>
        <authorList>
            <person name="Amselem J."/>
            <person name="Cuomo C.A."/>
            <person name="van Kan J.A."/>
            <person name="Viaud M."/>
            <person name="Benito E.P."/>
            <person name="Couloux A."/>
            <person name="Coutinho P.M."/>
            <person name="de Vries R.P."/>
            <person name="Dyer P.S."/>
            <person name="Fillinger S."/>
            <person name="Fournier E."/>
            <person name="Gout L."/>
            <person name="Hahn M."/>
            <person name="Kohn L."/>
            <person name="Lapalu N."/>
            <person name="Plummer K.M."/>
            <person name="Pradier J.M."/>
            <person name="Quevillon E."/>
            <person name="Sharon A."/>
            <person name="Simon A."/>
            <person name="ten Have A."/>
            <person name="Tudzynski B."/>
            <person name="Tudzynski P."/>
            <person name="Wincker P."/>
            <person name="Andrew M."/>
            <person name="Anthouard V."/>
            <person name="Beever R.E."/>
            <person name="Beffa R."/>
            <person name="Benoit I."/>
            <person name="Bouzid O."/>
            <person name="Brault B."/>
            <person name="Chen Z."/>
            <person name="Choquer M."/>
            <person name="Collemare J."/>
            <person name="Cotton P."/>
            <person name="Danchin E.G."/>
            <person name="Da Silva C."/>
            <person name="Gautier A."/>
            <person name="Giraud C."/>
            <person name="Giraud T."/>
            <person name="Gonzalez C."/>
            <person name="Grossetete S."/>
            <person name="Guldener U."/>
            <person name="Henrissat B."/>
            <person name="Howlett B.J."/>
            <person name="Kodira C."/>
            <person name="Kretschmer M."/>
            <person name="Lappartient A."/>
            <person name="Leroch M."/>
            <person name="Levis C."/>
            <person name="Mauceli E."/>
            <person name="Neuveglise C."/>
            <person name="Oeser B."/>
            <person name="Pearson M."/>
            <person name="Poulain J."/>
            <person name="Poussereau N."/>
            <person name="Quesneville H."/>
            <person name="Rascle C."/>
            <person name="Schumacher J."/>
            <person name="Segurens B."/>
            <person name="Sexton A."/>
            <person name="Silva E."/>
            <person name="Sirven C."/>
            <person name="Soanes D.M."/>
            <person name="Talbot N.J."/>
            <person name="Templeton M."/>
            <person name="Yandava C."/>
            <person name="Yarden O."/>
            <person name="Zeng Q."/>
            <person name="Rollins J.A."/>
            <person name="Lebrun M.H."/>
            <person name="Dickman M."/>
        </authorList>
    </citation>
    <scope>NUCLEOTIDE SEQUENCE [LARGE SCALE GENOMIC DNA]</scope>
    <source>
        <strain evidence="9 10">B05.10</strain>
    </source>
</reference>
<evidence type="ECO:0000256" key="7">
    <source>
        <dbReference type="SAM" id="Phobius"/>
    </source>
</evidence>
<evidence type="ECO:0000256" key="5">
    <source>
        <dbReference type="ARBA" id="ARBA00038359"/>
    </source>
</evidence>
<organism evidence="9 10">
    <name type="scientific">Botryotinia fuckeliana (strain B05.10)</name>
    <name type="common">Noble rot fungus</name>
    <name type="synonym">Botrytis cinerea</name>
    <dbReference type="NCBI Taxonomy" id="332648"/>
    <lineage>
        <taxon>Eukaryota</taxon>
        <taxon>Fungi</taxon>
        <taxon>Dikarya</taxon>
        <taxon>Ascomycota</taxon>
        <taxon>Pezizomycotina</taxon>
        <taxon>Leotiomycetes</taxon>
        <taxon>Helotiales</taxon>
        <taxon>Sclerotiniaceae</taxon>
        <taxon>Botrytis</taxon>
    </lineage>
</organism>
<keyword evidence="2 7" id="KW-0812">Transmembrane</keyword>
<feature type="transmembrane region" description="Helical" evidence="7">
    <location>
        <begin position="171"/>
        <end position="197"/>
    </location>
</feature>
<keyword evidence="3 7" id="KW-1133">Transmembrane helix</keyword>
<protein>
    <recommendedName>
        <fullName evidence="8">Rhodopsin domain-containing protein</fullName>
    </recommendedName>
</protein>
<feature type="transmembrane region" description="Helical" evidence="7">
    <location>
        <begin position="95"/>
        <end position="117"/>
    </location>
</feature>
<feature type="region of interest" description="Disordered" evidence="6">
    <location>
        <begin position="278"/>
        <end position="302"/>
    </location>
</feature>
<accession>A0A384J7W8</accession>
<feature type="domain" description="Rhodopsin" evidence="8">
    <location>
        <begin position="28"/>
        <end position="268"/>
    </location>
</feature>
<comment type="subcellular location">
    <subcellularLocation>
        <location evidence="1">Membrane</location>
        <topology evidence="1">Multi-pass membrane protein</topology>
    </subcellularLocation>
</comment>
<evidence type="ECO:0000256" key="2">
    <source>
        <dbReference type="ARBA" id="ARBA00022692"/>
    </source>
</evidence>